<reference evidence="1 2" key="1">
    <citation type="submission" date="2016-10" db="EMBL/GenBank/DDBJ databases">
        <authorList>
            <person name="de Groot N.N."/>
        </authorList>
    </citation>
    <scope>NUCLEOTIDE SEQUENCE [LARGE SCALE GENOMIC DNA]</scope>
    <source>
        <strain evidence="1 2">OK461</strain>
    </source>
</reference>
<dbReference type="AlphaFoldDB" id="A0A1I1ZRM7"/>
<organism evidence="1 2">
    <name type="scientific">Streptomyces mirabilis</name>
    <dbReference type="NCBI Taxonomy" id="68239"/>
    <lineage>
        <taxon>Bacteria</taxon>
        <taxon>Bacillati</taxon>
        <taxon>Actinomycetota</taxon>
        <taxon>Actinomycetes</taxon>
        <taxon>Kitasatosporales</taxon>
        <taxon>Streptomycetaceae</taxon>
        <taxon>Streptomyces</taxon>
    </lineage>
</organism>
<name>A0A1I1ZRM7_9ACTN</name>
<dbReference type="RefSeq" id="WP_075025545.1">
    <property type="nucleotide sequence ID" value="NZ_FONR01000001.1"/>
</dbReference>
<dbReference type="OrthoDB" id="4249164at2"/>
<gene>
    <name evidence="1" type="ORF">SAMN02787118_101391</name>
</gene>
<sequence length="72" mass="8118">MTQRQALEQSIRSLGGTWDTWRAVAALRDAGYGEGDRRQQEKRARQVLRDIAETGLIAKADPDSATYRVVEQ</sequence>
<proteinExistence type="predicted"/>
<accession>A0A1I1ZRM7</accession>
<dbReference type="Proteomes" id="UP000181942">
    <property type="component" value="Unassembled WGS sequence"/>
</dbReference>
<evidence type="ECO:0000313" key="1">
    <source>
        <dbReference type="EMBL" id="SFE34341.1"/>
    </source>
</evidence>
<evidence type="ECO:0000313" key="2">
    <source>
        <dbReference type="Proteomes" id="UP000181942"/>
    </source>
</evidence>
<dbReference type="EMBL" id="FONR01000001">
    <property type="protein sequence ID" value="SFE34341.1"/>
    <property type="molecule type" value="Genomic_DNA"/>
</dbReference>
<protein>
    <submittedName>
        <fullName evidence="1">Uncharacterized protein</fullName>
    </submittedName>
</protein>